<gene>
    <name evidence="1" type="ORF">ZHAS_00015624</name>
</gene>
<reference evidence="1 3" key="1">
    <citation type="journal article" date="2014" name="BMC Genomics">
        <title>Genome sequence of Anopheles sinensis provides insight into genetics basis of mosquito competence for malaria parasites.</title>
        <authorList>
            <person name="Zhou D."/>
            <person name="Zhang D."/>
            <person name="Ding G."/>
            <person name="Shi L."/>
            <person name="Hou Q."/>
            <person name="Ye Y."/>
            <person name="Xu Y."/>
            <person name="Zhou H."/>
            <person name="Xiong C."/>
            <person name="Li S."/>
            <person name="Yu J."/>
            <person name="Hong S."/>
            <person name="Yu X."/>
            <person name="Zou P."/>
            <person name="Chen C."/>
            <person name="Chang X."/>
            <person name="Wang W."/>
            <person name="Lv Y."/>
            <person name="Sun Y."/>
            <person name="Ma L."/>
            <person name="Shen B."/>
            <person name="Zhu C."/>
        </authorList>
    </citation>
    <scope>NUCLEOTIDE SEQUENCE [LARGE SCALE GENOMIC DNA]</scope>
</reference>
<evidence type="ECO:0000313" key="3">
    <source>
        <dbReference type="Proteomes" id="UP000030765"/>
    </source>
</evidence>
<reference evidence="2" key="2">
    <citation type="submission" date="2020-05" db="UniProtKB">
        <authorList>
            <consortium name="EnsemblMetazoa"/>
        </authorList>
    </citation>
    <scope>IDENTIFICATION</scope>
</reference>
<dbReference type="EMBL" id="ATLV01022290">
    <property type="status" value="NOT_ANNOTATED_CDS"/>
    <property type="molecule type" value="Genomic_DNA"/>
</dbReference>
<proteinExistence type="predicted"/>
<sequence>MTRILPALRHDRDGEGPFRFPASFSCQFQGERCAVRLLLMKHLLVYGTEPALEVCRNLHISLHASVQYRIKSGATNGASGSKNAKVIERQIVRYIIGWPWVRHGMGNY</sequence>
<name>A0A084WAY5_ANOSI</name>
<accession>A0A084WAY5</accession>
<evidence type="ECO:0000313" key="1">
    <source>
        <dbReference type="EMBL" id="KFB47379.1"/>
    </source>
</evidence>
<dbReference type="Proteomes" id="UP000030765">
    <property type="component" value="Unassembled WGS sequence"/>
</dbReference>
<keyword evidence="3" id="KW-1185">Reference proteome</keyword>
<protein>
    <submittedName>
        <fullName evidence="1 2">Membrane primary amine oxidase-like protein</fullName>
    </submittedName>
</protein>
<dbReference type="VEuPathDB" id="VectorBase:ASIC015624"/>
<dbReference type="EnsemblMetazoa" id="ASIC015624-RA">
    <property type="protein sequence ID" value="ASIC015624-PA"/>
    <property type="gene ID" value="ASIC015624"/>
</dbReference>
<evidence type="ECO:0000313" key="2">
    <source>
        <dbReference type="EnsemblMetazoa" id="ASIC015624-PA"/>
    </source>
</evidence>
<organism evidence="1">
    <name type="scientific">Anopheles sinensis</name>
    <name type="common">Mosquito</name>
    <dbReference type="NCBI Taxonomy" id="74873"/>
    <lineage>
        <taxon>Eukaryota</taxon>
        <taxon>Metazoa</taxon>
        <taxon>Ecdysozoa</taxon>
        <taxon>Arthropoda</taxon>
        <taxon>Hexapoda</taxon>
        <taxon>Insecta</taxon>
        <taxon>Pterygota</taxon>
        <taxon>Neoptera</taxon>
        <taxon>Endopterygota</taxon>
        <taxon>Diptera</taxon>
        <taxon>Nematocera</taxon>
        <taxon>Culicoidea</taxon>
        <taxon>Culicidae</taxon>
        <taxon>Anophelinae</taxon>
        <taxon>Anopheles</taxon>
    </lineage>
</organism>
<dbReference type="EMBL" id="KE525331">
    <property type="protein sequence ID" value="KFB47379.1"/>
    <property type="molecule type" value="Genomic_DNA"/>
</dbReference>
<dbReference type="AlphaFoldDB" id="A0A084WAY5"/>